<dbReference type="EMBL" id="JAIXMP010000019">
    <property type="protein sequence ID" value="KAI9257972.1"/>
    <property type="molecule type" value="Genomic_DNA"/>
</dbReference>
<name>A0AAD5K6Y6_9FUNG</name>
<comment type="caution">
    <text evidence="1">The sequence shown here is derived from an EMBL/GenBank/DDBJ whole genome shotgun (WGS) entry which is preliminary data.</text>
</comment>
<reference evidence="1" key="1">
    <citation type="journal article" date="2022" name="IScience">
        <title>Evolution of zygomycete secretomes and the origins of terrestrial fungal ecologies.</title>
        <authorList>
            <person name="Chang Y."/>
            <person name="Wang Y."/>
            <person name="Mondo S."/>
            <person name="Ahrendt S."/>
            <person name="Andreopoulos W."/>
            <person name="Barry K."/>
            <person name="Beard J."/>
            <person name="Benny G.L."/>
            <person name="Blankenship S."/>
            <person name="Bonito G."/>
            <person name="Cuomo C."/>
            <person name="Desiro A."/>
            <person name="Gervers K.A."/>
            <person name="Hundley H."/>
            <person name="Kuo A."/>
            <person name="LaButti K."/>
            <person name="Lang B.F."/>
            <person name="Lipzen A."/>
            <person name="O'Donnell K."/>
            <person name="Pangilinan J."/>
            <person name="Reynolds N."/>
            <person name="Sandor L."/>
            <person name="Smith M.E."/>
            <person name="Tsang A."/>
            <person name="Grigoriev I.V."/>
            <person name="Stajich J.E."/>
            <person name="Spatafora J.W."/>
        </authorList>
    </citation>
    <scope>NUCLEOTIDE SEQUENCE</scope>
    <source>
        <strain evidence="1">RSA 2281</strain>
    </source>
</reference>
<keyword evidence="2" id="KW-1185">Reference proteome</keyword>
<accession>A0AAD5K6Y6</accession>
<dbReference type="AlphaFoldDB" id="A0AAD5K6Y6"/>
<proteinExistence type="predicted"/>
<protein>
    <submittedName>
        <fullName evidence="1">Uncharacterized protein</fullName>
    </submittedName>
</protein>
<evidence type="ECO:0000313" key="1">
    <source>
        <dbReference type="EMBL" id="KAI9257972.1"/>
    </source>
</evidence>
<dbReference type="Proteomes" id="UP001209540">
    <property type="component" value="Unassembled WGS sequence"/>
</dbReference>
<reference evidence="1" key="2">
    <citation type="submission" date="2023-02" db="EMBL/GenBank/DDBJ databases">
        <authorList>
            <consortium name="DOE Joint Genome Institute"/>
            <person name="Mondo S.J."/>
            <person name="Chang Y."/>
            <person name="Wang Y."/>
            <person name="Ahrendt S."/>
            <person name="Andreopoulos W."/>
            <person name="Barry K."/>
            <person name="Beard J."/>
            <person name="Benny G.L."/>
            <person name="Blankenship S."/>
            <person name="Bonito G."/>
            <person name="Cuomo C."/>
            <person name="Desiro A."/>
            <person name="Gervers K.A."/>
            <person name="Hundley H."/>
            <person name="Kuo A."/>
            <person name="LaButti K."/>
            <person name="Lang B.F."/>
            <person name="Lipzen A."/>
            <person name="O'Donnell K."/>
            <person name="Pangilinan J."/>
            <person name="Reynolds N."/>
            <person name="Sandor L."/>
            <person name="Smith M.W."/>
            <person name="Tsang A."/>
            <person name="Grigoriev I.V."/>
            <person name="Stajich J.E."/>
            <person name="Spatafora J.W."/>
        </authorList>
    </citation>
    <scope>NUCLEOTIDE SEQUENCE</scope>
    <source>
        <strain evidence="1">RSA 2281</strain>
    </source>
</reference>
<sequence>MEYPDVEQLGKTENSMDESTLSKDINIGRRLFIDDTVHICEVYPSASKSLILCNIKLDEQPLCMVELYASVKTDEYGTSSRKEKGVPHVYRRPDGETPSDKKIVVHVRNIKGYAGMLESSLHANRYYLIYPEVSQKKLWKQI</sequence>
<organism evidence="1 2">
    <name type="scientific">Phascolomyces articulosus</name>
    <dbReference type="NCBI Taxonomy" id="60185"/>
    <lineage>
        <taxon>Eukaryota</taxon>
        <taxon>Fungi</taxon>
        <taxon>Fungi incertae sedis</taxon>
        <taxon>Mucoromycota</taxon>
        <taxon>Mucoromycotina</taxon>
        <taxon>Mucoromycetes</taxon>
        <taxon>Mucorales</taxon>
        <taxon>Lichtheimiaceae</taxon>
        <taxon>Phascolomyces</taxon>
    </lineage>
</organism>
<gene>
    <name evidence="1" type="ORF">BDA99DRAFT_538989</name>
</gene>
<evidence type="ECO:0000313" key="2">
    <source>
        <dbReference type="Proteomes" id="UP001209540"/>
    </source>
</evidence>